<evidence type="ECO:0000256" key="6">
    <source>
        <dbReference type="ARBA" id="ARBA00022840"/>
    </source>
</evidence>
<keyword evidence="10 11" id="KW-0472">Membrane</keyword>
<evidence type="ECO:0000256" key="7">
    <source>
        <dbReference type="ARBA" id="ARBA00022958"/>
    </source>
</evidence>
<dbReference type="OrthoDB" id="9788285at2"/>
<keyword evidence="7 11" id="KW-0630">Potassium</keyword>
<dbReference type="HAMAP" id="MF_00276">
    <property type="entry name" value="KdpC"/>
    <property type="match status" value="1"/>
</dbReference>
<gene>
    <name evidence="11 12" type="primary">kdpC</name>
    <name evidence="12" type="ORF">Ldro_0100</name>
</gene>
<evidence type="ECO:0000256" key="8">
    <source>
        <dbReference type="ARBA" id="ARBA00022989"/>
    </source>
</evidence>
<dbReference type="Proteomes" id="UP000054736">
    <property type="component" value="Unassembled WGS sequence"/>
</dbReference>
<dbReference type="Pfam" id="PF02669">
    <property type="entry name" value="KdpC"/>
    <property type="match status" value="1"/>
</dbReference>
<dbReference type="PANTHER" id="PTHR30042">
    <property type="entry name" value="POTASSIUM-TRANSPORTING ATPASE C CHAIN"/>
    <property type="match status" value="1"/>
</dbReference>
<evidence type="ECO:0000256" key="9">
    <source>
        <dbReference type="ARBA" id="ARBA00023065"/>
    </source>
</evidence>
<dbReference type="RefSeq" id="WP_058494464.1">
    <property type="nucleotide sequence ID" value="NZ_CAAAIU010000006.1"/>
</dbReference>
<dbReference type="AlphaFoldDB" id="A0A0W0TDY1"/>
<protein>
    <recommendedName>
        <fullName evidence="11">Potassium-transporting ATPase KdpC subunit</fullName>
    </recommendedName>
    <alternativeName>
        <fullName evidence="11">ATP phosphohydrolase [potassium-transporting] C chain</fullName>
    </alternativeName>
    <alternativeName>
        <fullName evidence="11">Potassium-binding and translocating subunit C</fullName>
    </alternativeName>
    <alternativeName>
        <fullName evidence="11">Potassium-translocating ATPase C chain</fullName>
    </alternativeName>
</protein>
<keyword evidence="3 11" id="KW-0633">Potassium transport</keyword>
<keyword evidence="2 11" id="KW-1003">Cell membrane</keyword>
<evidence type="ECO:0000256" key="2">
    <source>
        <dbReference type="ARBA" id="ARBA00022475"/>
    </source>
</evidence>
<dbReference type="PIRSF" id="PIRSF001296">
    <property type="entry name" value="K_ATPase_KdpC"/>
    <property type="match status" value="1"/>
</dbReference>
<sequence length="204" mass="22480">MFKEAMSQIKTALILLVLLSVITGLIYPLMVTALAQLLFPYQANGSLILQNNRVIGSQYIGQNFRSLAYFWGRPSMTSAYAYNGAASSGSNSGPTNPDFLALVKERISQLKQWHPENNQLTPIDLVTASGSGLDPELSPYAAFYQAARVAKVRQLPEAKVLELINKQIKYRTWGLLGEPRVNVLQLNLALDALRTSNEQAPSKP</sequence>
<dbReference type="NCBIfam" id="TIGR00681">
    <property type="entry name" value="kdpC"/>
    <property type="match status" value="1"/>
</dbReference>
<evidence type="ECO:0000313" key="13">
    <source>
        <dbReference type="Proteomes" id="UP000054736"/>
    </source>
</evidence>
<evidence type="ECO:0000313" key="12">
    <source>
        <dbReference type="EMBL" id="KTC93750.1"/>
    </source>
</evidence>
<keyword evidence="6 11" id="KW-0067">ATP-binding</keyword>
<dbReference type="GO" id="GO:0008556">
    <property type="term" value="F:P-type potassium transmembrane transporter activity"/>
    <property type="evidence" value="ECO:0007669"/>
    <property type="project" value="InterPro"/>
</dbReference>
<dbReference type="InterPro" id="IPR003820">
    <property type="entry name" value="KdpC"/>
</dbReference>
<evidence type="ECO:0000256" key="1">
    <source>
        <dbReference type="ARBA" id="ARBA00022448"/>
    </source>
</evidence>
<keyword evidence="4 11" id="KW-0812">Transmembrane</keyword>
<organism evidence="12 13">
    <name type="scientific">Legionella drozanskii LLAP-1</name>
    <dbReference type="NCBI Taxonomy" id="1212489"/>
    <lineage>
        <taxon>Bacteria</taxon>
        <taxon>Pseudomonadati</taxon>
        <taxon>Pseudomonadota</taxon>
        <taxon>Gammaproteobacteria</taxon>
        <taxon>Legionellales</taxon>
        <taxon>Legionellaceae</taxon>
        <taxon>Legionella</taxon>
    </lineage>
</organism>
<dbReference type="STRING" id="1212489.Ldro_0100"/>
<keyword evidence="1 11" id="KW-0813">Transport</keyword>
<keyword evidence="5 11" id="KW-0547">Nucleotide-binding</keyword>
<evidence type="ECO:0000256" key="3">
    <source>
        <dbReference type="ARBA" id="ARBA00022538"/>
    </source>
</evidence>
<keyword evidence="9 11" id="KW-0406">Ion transport</keyword>
<dbReference type="GO" id="GO:0005524">
    <property type="term" value="F:ATP binding"/>
    <property type="evidence" value="ECO:0007669"/>
    <property type="project" value="UniProtKB-UniRule"/>
</dbReference>
<dbReference type="NCBIfam" id="NF001454">
    <property type="entry name" value="PRK00315.1"/>
    <property type="match status" value="1"/>
</dbReference>
<keyword evidence="12" id="KW-0378">Hydrolase</keyword>
<evidence type="ECO:0000256" key="4">
    <source>
        <dbReference type="ARBA" id="ARBA00022692"/>
    </source>
</evidence>
<comment type="caution">
    <text evidence="12">The sequence shown here is derived from an EMBL/GenBank/DDBJ whole genome shotgun (WGS) entry which is preliminary data.</text>
</comment>
<comment type="similarity">
    <text evidence="11">Belongs to the KdpC family.</text>
</comment>
<comment type="subcellular location">
    <subcellularLocation>
        <location evidence="11">Cell membrane</location>
        <topology evidence="11">Single-pass membrane protein</topology>
    </subcellularLocation>
</comment>
<dbReference type="GO" id="GO:0016787">
    <property type="term" value="F:hydrolase activity"/>
    <property type="evidence" value="ECO:0007669"/>
    <property type="project" value="UniProtKB-KW"/>
</dbReference>
<name>A0A0W0TDY1_9GAMM</name>
<dbReference type="EMBL" id="LNXY01000001">
    <property type="protein sequence ID" value="KTC93750.1"/>
    <property type="molecule type" value="Genomic_DNA"/>
</dbReference>
<comment type="subunit">
    <text evidence="11">The system is composed of three essential subunits: KdpA, KdpB and KdpC.</text>
</comment>
<evidence type="ECO:0000256" key="5">
    <source>
        <dbReference type="ARBA" id="ARBA00022741"/>
    </source>
</evidence>
<evidence type="ECO:0000256" key="11">
    <source>
        <dbReference type="HAMAP-Rule" id="MF_00276"/>
    </source>
</evidence>
<dbReference type="PATRIC" id="fig|1212489.4.peg.100"/>
<evidence type="ECO:0000256" key="10">
    <source>
        <dbReference type="ARBA" id="ARBA00023136"/>
    </source>
</evidence>
<dbReference type="PANTHER" id="PTHR30042:SF2">
    <property type="entry name" value="POTASSIUM-TRANSPORTING ATPASE KDPC SUBUNIT"/>
    <property type="match status" value="1"/>
</dbReference>
<accession>A0A0W0TDY1</accession>
<keyword evidence="8 11" id="KW-1133">Transmembrane helix</keyword>
<keyword evidence="13" id="KW-1185">Reference proteome</keyword>
<comment type="function">
    <text evidence="11">Part of the high-affinity ATP-driven potassium transport (or Kdp) system, which catalyzes the hydrolysis of ATP coupled with the electrogenic transport of potassium into the cytoplasm. This subunit acts as a catalytic chaperone that increases the ATP-binding affinity of the ATP-hydrolyzing subunit KdpB by the formation of a transient KdpB/KdpC/ATP ternary complex.</text>
</comment>
<dbReference type="GO" id="GO:0005886">
    <property type="term" value="C:plasma membrane"/>
    <property type="evidence" value="ECO:0007669"/>
    <property type="project" value="UniProtKB-SubCell"/>
</dbReference>
<reference evidence="12 13" key="1">
    <citation type="submission" date="2015-11" db="EMBL/GenBank/DDBJ databases">
        <title>Genomic analysis of 38 Legionella species identifies large and diverse effector repertoires.</title>
        <authorList>
            <person name="Burstein D."/>
            <person name="Amaro F."/>
            <person name="Zusman T."/>
            <person name="Lifshitz Z."/>
            <person name="Cohen O."/>
            <person name="Gilbert J.A."/>
            <person name="Pupko T."/>
            <person name="Shuman H.A."/>
            <person name="Segal G."/>
        </authorList>
    </citation>
    <scope>NUCLEOTIDE SEQUENCE [LARGE SCALE GENOMIC DNA]</scope>
    <source>
        <strain evidence="12 13">ATCC 700990</strain>
    </source>
</reference>
<proteinExistence type="inferred from homology"/>